<evidence type="ECO:0000313" key="5">
    <source>
        <dbReference type="EMBL" id="RZU16286.1"/>
    </source>
</evidence>
<name>A0A4V2FY69_9ACTN</name>
<dbReference type="Pfam" id="PF13377">
    <property type="entry name" value="Peripla_BP_3"/>
    <property type="match status" value="1"/>
</dbReference>
<dbReference type="InterPro" id="IPR010982">
    <property type="entry name" value="Lambda_DNA-bd_dom_sf"/>
</dbReference>
<evidence type="ECO:0000256" key="2">
    <source>
        <dbReference type="ARBA" id="ARBA00023125"/>
    </source>
</evidence>
<evidence type="ECO:0000259" key="4">
    <source>
        <dbReference type="PROSITE" id="PS50932"/>
    </source>
</evidence>
<proteinExistence type="predicted"/>
<comment type="caution">
    <text evidence="5">The sequence shown here is derived from an EMBL/GenBank/DDBJ whole genome shotgun (WGS) entry which is preliminary data.</text>
</comment>
<keyword evidence="3" id="KW-0804">Transcription</keyword>
<dbReference type="RefSeq" id="WP_130445211.1">
    <property type="nucleotide sequence ID" value="NZ_SHKR01000012.1"/>
</dbReference>
<evidence type="ECO:0000256" key="3">
    <source>
        <dbReference type="ARBA" id="ARBA00023163"/>
    </source>
</evidence>
<dbReference type="SUPFAM" id="SSF47413">
    <property type="entry name" value="lambda repressor-like DNA-binding domains"/>
    <property type="match status" value="1"/>
</dbReference>
<reference evidence="5 6" key="1">
    <citation type="journal article" date="2015" name="Stand. Genomic Sci.">
        <title>Genomic Encyclopedia of Bacterial and Archaeal Type Strains, Phase III: the genomes of soil and plant-associated and newly described type strains.</title>
        <authorList>
            <person name="Whitman W.B."/>
            <person name="Woyke T."/>
            <person name="Klenk H.P."/>
            <person name="Zhou Y."/>
            <person name="Lilburn T.G."/>
            <person name="Beck B.J."/>
            <person name="De Vos P."/>
            <person name="Vandamme P."/>
            <person name="Eisen J.A."/>
            <person name="Garrity G."/>
            <person name="Hugenholtz P."/>
            <person name="Kyrpides N.C."/>
        </authorList>
    </citation>
    <scope>NUCLEOTIDE SEQUENCE [LARGE SCALE GENOMIC DNA]</scope>
    <source>
        <strain evidence="5 6">VKM Ac-2540</strain>
    </source>
</reference>
<dbReference type="Proteomes" id="UP000292027">
    <property type="component" value="Unassembled WGS sequence"/>
</dbReference>
<dbReference type="GO" id="GO:0000976">
    <property type="term" value="F:transcription cis-regulatory region binding"/>
    <property type="evidence" value="ECO:0007669"/>
    <property type="project" value="TreeGrafter"/>
</dbReference>
<organism evidence="5 6">
    <name type="scientific">Kribbella rubisoli</name>
    <dbReference type="NCBI Taxonomy" id="3075929"/>
    <lineage>
        <taxon>Bacteria</taxon>
        <taxon>Bacillati</taxon>
        <taxon>Actinomycetota</taxon>
        <taxon>Actinomycetes</taxon>
        <taxon>Propionibacteriales</taxon>
        <taxon>Kribbellaceae</taxon>
        <taxon>Kribbella</taxon>
    </lineage>
</organism>
<dbReference type="InterPro" id="IPR028082">
    <property type="entry name" value="Peripla_BP_I"/>
</dbReference>
<dbReference type="SMART" id="SM00354">
    <property type="entry name" value="HTH_LACI"/>
    <property type="match status" value="1"/>
</dbReference>
<dbReference type="PANTHER" id="PTHR30146">
    <property type="entry name" value="LACI-RELATED TRANSCRIPTIONAL REPRESSOR"/>
    <property type="match status" value="1"/>
</dbReference>
<accession>A0A4V2FY69</accession>
<dbReference type="PROSITE" id="PS50932">
    <property type="entry name" value="HTH_LACI_2"/>
    <property type="match status" value="1"/>
</dbReference>
<dbReference type="InterPro" id="IPR046335">
    <property type="entry name" value="LacI/GalR-like_sensor"/>
</dbReference>
<dbReference type="AlphaFoldDB" id="A0A4V2FY69"/>
<dbReference type="Gene3D" id="3.40.50.2300">
    <property type="match status" value="2"/>
</dbReference>
<evidence type="ECO:0000256" key="1">
    <source>
        <dbReference type="ARBA" id="ARBA00023015"/>
    </source>
</evidence>
<feature type="domain" description="HTH lacI-type" evidence="4">
    <location>
        <begin position="2"/>
        <end position="55"/>
    </location>
</feature>
<dbReference type="PANTHER" id="PTHR30146:SF153">
    <property type="entry name" value="LACTOSE OPERON REPRESSOR"/>
    <property type="match status" value="1"/>
</dbReference>
<dbReference type="GO" id="GO:0003700">
    <property type="term" value="F:DNA-binding transcription factor activity"/>
    <property type="evidence" value="ECO:0007669"/>
    <property type="project" value="TreeGrafter"/>
</dbReference>
<gene>
    <name evidence="5" type="ORF">EV645_3838</name>
</gene>
<dbReference type="OrthoDB" id="3595338at2"/>
<dbReference type="Gene3D" id="1.10.260.40">
    <property type="entry name" value="lambda repressor-like DNA-binding domains"/>
    <property type="match status" value="1"/>
</dbReference>
<dbReference type="InterPro" id="IPR000843">
    <property type="entry name" value="HTH_LacI"/>
</dbReference>
<dbReference type="CDD" id="cd06267">
    <property type="entry name" value="PBP1_LacI_sugar_binding-like"/>
    <property type="match status" value="1"/>
</dbReference>
<protein>
    <submittedName>
        <fullName evidence="5">LacI family transcriptional regulator</fullName>
    </submittedName>
</protein>
<evidence type="ECO:0000313" key="6">
    <source>
        <dbReference type="Proteomes" id="UP000292027"/>
    </source>
</evidence>
<dbReference type="SUPFAM" id="SSF53822">
    <property type="entry name" value="Periplasmic binding protein-like I"/>
    <property type="match status" value="1"/>
</dbReference>
<sequence>MATYKDIQRETGLSLATISKYFNGRTVLESNRAAIEAAAAALDFRPNAMARGLRSRRSGTVGVVLPALNNDFHLTIIAGVEAALRSVGVSVIVAASPSGEEDTVGLLLSQMVDGIIAVPSGHDIEPLRAAMRRVPVVLIDWAADELHTDGVFLDNAGAGATAARLLLDHGHRRIAIVAGPPSVSTMRLRASGFTERLAEAGVAISPEHEARGPLIVRTGHDSITGFLALRDRPTAIFCANYELTLGALIAINESGLRLGRDISLVGFDGAELAQATVPRLTVIAQPTQDIATRAADLLRRRLDTSGPALPRSPVVQFLPAQLVPGGSVERLND</sequence>
<keyword evidence="1" id="KW-0805">Transcription regulation</keyword>
<keyword evidence="2" id="KW-0238">DNA-binding</keyword>
<dbReference type="EMBL" id="SHKR01000012">
    <property type="protein sequence ID" value="RZU16286.1"/>
    <property type="molecule type" value="Genomic_DNA"/>
</dbReference>
<keyword evidence="6" id="KW-1185">Reference proteome</keyword>